<accession>A0A1C7N9A2</accession>
<dbReference type="InParanoid" id="A0A1C7N9A2"/>
<dbReference type="AlphaFoldDB" id="A0A1C7N9A2"/>
<dbReference type="EMBL" id="LUGH01000424">
    <property type="protein sequence ID" value="OBZ85186.1"/>
    <property type="molecule type" value="Genomic_DNA"/>
</dbReference>
<feature type="region of interest" description="Disordered" evidence="1">
    <location>
        <begin position="145"/>
        <end position="166"/>
    </location>
</feature>
<reference evidence="2 3" key="1">
    <citation type="submission" date="2016-03" db="EMBL/GenBank/DDBJ databases">
        <title>Choanephora cucurbitarum.</title>
        <authorList>
            <person name="Min B."/>
            <person name="Park H."/>
            <person name="Park J.-H."/>
            <person name="Shin H.-D."/>
            <person name="Choi I.-G."/>
        </authorList>
    </citation>
    <scope>NUCLEOTIDE SEQUENCE [LARGE SCALE GENOMIC DNA]</scope>
    <source>
        <strain evidence="2 3">KUS-F28377</strain>
    </source>
</reference>
<keyword evidence="3" id="KW-1185">Reference proteome</keyword>
<sequence length="166" mass="18730">MSIQSEDSIEDNSPILMNFFDFKIAVINERQRELEEESTERIRYAFGRRFIRRDRNVQEAGVLEADAKFALLKDAGGLPGASTRQEVASGIRLLAKGSDFDAMDEYFEKSKSSSADYFVRFLKTIIKIFGNEYLRKPNAVGATLIGTTSDPPEDAPKETYQDLKSV</sequence>
<protein>
    <submittedName>
        <fullName evidence="2">Uncharacterized protein</fullName>
    </submittedName>
</protein>
<name>A0A1C7N9A2_9FUNG</name>
<comment type="caution">
    <text evidence="2">The sequence shown here is derived from an EMBL/GenBank/DDBJ whole genome shotgun (WGS) entry which is preliminary data.</text>
</comment>
<organism evidence="2 3">
    <name type="scientific">Choanephora cucurbitarum</name>
    <dbReference type="NCBI Taxonomy" id="101091"/>
    <lineage>
        <taxon>Eukaryota</taxon>
        <taxon>Fungi</taxon>
        <taxon>Fungi incertae sedis</taxon>
        <taxon>Mucoromycota</taxon>
        <taxon>Mucoromycotina</taxon>
        <taxon>Mucoromycetes</taxon>
        <taxon>Mucorales</taxon>
        <taxon>Mucorineae</taxon>
        <taxon>Choanephoraceae</taxon>
        <taxon>Choanephoroideae</taxon>
        <taxon>Choanephora</taxon>
    </lineage>
</organism>
<gene>
    <name evidence="2" type="ORF">A0J61_06763</name>
</gene>
<evidence type="ECO:0000313" key="3">
    <source>
        <dbReference type="Proteomes" id="UP000093000"/>
    </source>
</evidence>
<feature type="compositionally biased region" description="Basic and acidic residues" evidence="1">
    <location>
        <begin position="154"/>
        <end position="166"/>
    </location>
</feature>
<dbReference type="OrthoDB" id="124998at2759"/>
<dbReference type="Proteomes" id="UP000093000">
    <property type="component" value="Unassembled WGS sequence"/>
</dbReference>
<dbReference type="PANTHER" id="PTHR47150">
    <property type="entry name" value="OS12G0169200 PROTEIN"/>
    <property type="match status" value="1"/>
</dbReference>
<dbReference type="PANTHER" id="PTHR47150:SF5">
    <property type="entry name" value="OS07G0546750 PROTEIN"/>
    <property type="match status" value="1"/>
</dbReference>
<evidence type="ECO:0000313" key="2">
    <source>
        <dbReference type="EMBL" id="OBZ85186.1"/>
    </source>
</evidence>
<proteinExistence type="predicted"/>
<evidence type="ECO:0000256" key="1">
    <source>
        <dbReference type="SAM" id="MobiDB-lite"/>
    </source>
</evidence>